<dbReference type="AlphaFoldDB" id="A0A1B0GIT2"/>
<dbReference type="EMBL" id="AJWK01015389">
    <property type="status" value="NOT_ANNOTATED_CDS"/>
    <property type="molecule type" value="Genomic_DNA"/>
</dbReference>
<protein>
    <submittedName>
        <fullName evidence="1">Uncharacterized protein</fullName>
    </submittedName>
</protein>
<dbReference type="VEuPathDB" id="VectorBase:LLOJ004878"/>
<proteinExistence type="predicted"/>
<reference evidence="1" key="1">
    <citation type="submission" date="2020-05" db="UniProtKB">
        <authorList>
            <consortium name="EnsemblMetazoa"/>
        </authorList>
    </citation>
    <scope>IDENTIFICATION</scope>
    <source>
        <strain evidence="1">Jacobina</strain>
    </source>
</reference>
<accession>A0A1B0GIT2</accession>
<dbReference type="EMBL" id="AJWK01015388">
    <property type="status" value="NOT_ANNOTATED_CDS"/>
    <property type="molecule type" value="Genomic_DNA"/>
</dbReference>
<keyword evidence="2" id="KW-1185">Reference proteome</keyword>
<dbReference type="EnsemblMetazoa" id="LLOJ004878-RA">
    <property type="protein sequence ID" value="LLOJ004878-PA"/>
    <property type="gene ID" value="LLOJ004878"/>
</dbReference>
<evidence type="ECO:0000313" key="1">
    <source>
        <dbReference type="EnsemblMetazoa" id="LLOJ004878-PA"/>
    </source>
</evidence>
<sequence length="64" mass="7923">MRRKGRDSCSRIWQKIHNQCWRRKVNQRRRLWRIQSQIFADAAHISRLSIKIWGMKVMRSRSKS</sequence>
<name>A0A1B0GIT2_LUTLO</name>
<organism evidence="1 2">
    <name type="scientific">Lutzomyia longipalpis</name>
    <name type="common">Sand fly</name>
    <dbReference type="NCBI Taxonomy" id="7200"/>
    <lineage>
        <taxon>Eukaryota</taxon>
        <taxon>Metazoa</taxon>
        <taxon>Ecdysozoa</taxon>
        <taxon>Arthropoda</taxon>
        <taxon>Hexapoda</taxon>
        <taxon>Insecta</taxon>
        <taxon>Pterygota</taxon>
        <taxon>Neoptera</taxon>
        <taxon>Endopterygota</taxon>
        <taxon>Diptera</taxon>
        <taxon>Nematocera</taxon>
        <taxon>Psychodoidea</taxon>
        <taxon>Psychodidae</taxon>
        <taxon>Lutzomyia</taxon>
        <taxon>Lutzomyia</taxon>
    </lineage>
</organism>
<evidence type="ECO:0000313" key="2">
    <source>
        <dbReference type="Proteomes" id="UP000092461"/>
    </source>
</evidence>
<dbReference type="Proteomes" id="UP000092461">
    <property type="component" value="Unassembled WGS sequence"/>
</dbReference>